<feature type="domain" description="Heterokaryon incompatibility" evidence="2">
    <location>
        <begin position="218"/>
        <end position="368"/>
    </location>
</feature>
<dbReference type="STRING" id="77044.A0A1W2TDN5"/>
<feature type="region of interest" description="Disordered" evidence="1">
    <location>
        <begin position="636"/>
        <end position="658"/>
    </location>
</feature>
<feature type="region of interest" description="Disordered" evidence="1">
    <location>
        <begin position="115"/>
        <end position="157"/>
    </location>
</feature>
<dbReference type="Pfam" id="PF06985">
    <property type="entry name" value="HET"/>
    <property type="match status" value="1"/>
</dbReference>
<evidence type="ECO:0000313" key="4">
    <source>
        <dbReference type="Proteomes" id="UP000054516"/>
    </source>
</evidence>
<dbReference type="OMA" id="RYWIDEC"/>
<sequence length="727" mass="80528">MLCKGCQRARFEPLLAQDHKSGYYILHNCEASYSRSIAAGCAFCTLISSQLGKTQLEDAICTGLQAFVVLRRRWASPGDPNAGMKSPQIDIHSRLGFGTLSAAEALPVGRRHSLGRAIRQGGKRKRDQDEAVAAAGSARVEGPGHNNRSGVRAAHHTGSAENMGLARYWIDECLKSHDTCANGSPRSHVSFVPTRLIDTQDPNRPFLALAKEVVDTKYVALSYVWGTGEKFTTTRANFQDHRSCIPLKSMPKTFADAFQSTRDLGYRYIWIDALCIIQDDRGEEGDLSHEIARMGDIYRYATFTIFAEGAPGASVGLFQERDPNLYRPCAIEVQMAPGKGAVVSEKLTLGTVVTGPNYLKARGWVLQEEILSSRCLLFGRQISWRCTASEASETRPVLRPRKTALTHGRATCEDKLRLWLYASEKMRAAPREVWFRWNQCDAWYSVVEAYSDKNLSVPTDQLPALSGLAELFRQAHNTTYAAGLWREDLQLGLAWYVASNDSRPVKEAGGQEPSWSWVSVGMVRLKFRSWAAFSTHIVSEGAEILSDSRSPRDRSNPSRGLADGVLELRTRVKELTLRWSAEYVADRTEFSYGNYSAAERAVMAKGEHPRFPALVFDASSGQFVGEAALDREMRAGPATGATGATGATSARPPALSDTHVTKPECKVWCALLHTQRTPDRLRLTALVLDLDAAKPGTYRRIGLLFFDNRQINDTCFSTRDTETIKIV</sequence>
<proteinExistence type="predicted"/>
<dbReference type="InterPro" id="IPR010730">
    <property type="entry name" value="HET"/>
</dbReference>
<dbReference type="AlphaFoldDB" id="A0A1W2TDN5"/>
<evidence type="ECO:0000259" key="2">
    <source>
        <dbReference type="Pfam" id="PF06985"/>
    </source>
</evidence>
<dbReference type="PANTHER" id="PTHR33112:SF16">
    <property type="entry name" value="HETEROKARYON INCOMPATIBILITY DOMAIN-CONTAINING PROTEIN"/>
    <property type="match status" value="1"/>
</dbReference>
<evidence type="ECO:0000256" key="1">
    <source>
        <dbReference type="SAM" id="MobiDB-lite"/>
    </source>
</evidence>
<gene>
    <name evidence="3" type="ORF">SAMD00023353_0302360</name>
</gene>
<protein>
    <submittedName>
        <fullName evidence="3">Putative tol protein</fullName>
    </submittedName>
</protein>
<reference evidence="3" key="1">
    <citation type="submission" date="2016-03" db="EMBL/GenBank/DDBJ databases">
        <title>Draft genome sequence of Rosellinia necatrix.</title>
        <authorList>
            <person name="Kanematsu S."/>
        </authorList>
    </citation>
    <scope>NUCLEOTIDE SEQUENCE [LARGE SCALE GENOMIC DNA]</scope>
    <source>
        <strain evidence="3">W97</strain>
    </source>
</reference>
<dbReference type="EMBL" id="DF977448">
    <property type="protein sequence ID" value="GAP86106.2"/>
    <property type="molecule type" value="Genomic_DNA"/>
</dbReference>
<accession>A0A1W2TDN5</accession>
<keyword evidence="4" id="KW-1185">Reference proteome</keyword>
<dbReference type="OrthoDB" id="5347061at2759"/>
<feature type="compositionally biased region" description="Low complexity" evidence="1">
    <location>
        <begin position="636"/>
        <end position="654"/>
    </location>
</feature>
<evidence type="ECO:0000313" key="3">
    <source>
        <dbReference type="EMBL" id="GAP86106.2"/>
    </source>
</evidence>
<name>A0A1W2TDN5_ROSNE</name>
<dbReference type="PANTHER" id="PTHR33112">
    <property type="entry name" value="DOMAIN PROTEIN, PUTATIVE-RELATED"/>
    <property type="match status" value="1"/>
</dbReference>
<dbReference type="Proteomes" id="UP000054516">
    <property type="component" value="Unassembled WGS sequence"/>
</dbReference>
<organism evidence="3">
    <name type="scientific">Rosellinia necatrix</name>
    <name type="common">White root-rot fungus</name>
    <dbReference type="NCBI Taxonomy" id="77044"/>
    <lineage>
        <taxon>Eukaryota</taxon>
        <taxon>Fungi</taxon>
        <taxon>Dikarya</taxon>
        <taxon>Ascomycota</taxon>
        <taxon>Pezizomycotina</taxon>
        <taxon>Sordariomycetes</taxon>
        <taxon>Xylariomycetidae</taxon>
        <taxon>Xylariales</taxon>
        <taxon>Xylariaceae</taxon>
        <taxon>Rosellinia</taxon>
    </lineage>
</organism>